<reference evidence="2 3" key="1">
    <citation type="journal article" date="2014" name="Int. J. Syst. Evol. Microbiol.">
        <title>Complete genome sequence of Corynebacterium casei LMG S-19264T (=DSM 44701T), isolated from a smear-ripened cheese.</title>
        <authorList>
            <consortium name="US DOE Joint Genome Institute (JGI-PGF)"/>
            <person name="Walter F."/>
            <person name="Albersmeier A."/>
            <person name="Kalinowski J."/>
            <person name="Ruckert C."/>
        </authorList>
    </citation>
    <scope>NUCLEOTIDE SEQUENCE [LARGE SCALE GENOMIC DNA]</scope>
    <source>
        <strain evidence="2 3">CGMCC 1.16330</strain>
    </source>
</reference>
<keyword evidence="1" id="KW-0812">Transmembrane</keyword>
<feature type="transmembrane region" description="Helical" evidence="1">
    <location>
        <begin position="17"/>
        <end position="38"/>
    </location>
</feature>
<keyword evidence="1" id="KW-0472">Membrane</keyword>
<evidence type="ECO:0000256" key="1">
    <source>
        <dbReference type="SAM" id="Phobius"/>
    </source>
</evidence>
<dbReference type="EMBL" id="BMKS01000008">
    <property type="protein sequence ID" value="GGG38018.1"/>
    <property type="molecule type" value="Genomic_DNA"/>
</dbReference>
<name>A0A8J2ZCE1_9PROT</name>
<comment type="caution">
    <text evidence="2">The sequence shown here is derived from an EMBL/GenBank/DDBJ whole genome shotgun (WGS) entry which is preliminary data.</text>
</comment>
<sequence>MVSAEGGGVVSLRALKWLVVVMGALIVAGTVTLVVAIVQRLGDGAGAPAPTLALDQPAGARIAGIAAAGDHLAIWLERPDGEGLVVLVDPRRRRVAGEIRPAGRRPGE</sequence>
<dbReference type="Pfam" id="PF20082">
    <property type="entry name" value="DUF6476"/>
    <property type="match status" value="1"/>
</dbReference>
<protein>
    <submittedName>
        <fullName evidence="2">Uncharacterized protein</fullName>
    </submittedName>
</protein>
<keyword evidence="3" id="KW-1185">Reference proteome</keyword>
<dbReference type="AlphaFoldDB" id="A0A8J2ZCE1"/>
<accession>A0A8J2ZCE1</accession>
<evidence type="ECO:0000313" key="3">
    <source>
        <dbReference type="Proteomes" id="UP000597507"/>
    </source>
</evidence>
<proteinExistence type="predicted"/>
<dbReference type="Proteomes" id="UP000597507">
    <property type="component" value="Unassembled WGS sequence"/>
</dbReference>
<dbReference type="InterPro" id="IPR045519">
    <property type="entry name" value="DUF6476"/>
</dbReference>
<gene>
    <name evidence="2" type="ORF">GCM10010964_27310</name>
</gene>
<organism evidence="2 3">
    <name type="scientific">Caldovatus sediminis</name>
    <dbReference type="NCBI Taxonomy" id="2041189"/>
    <lineage>
        <taxon>Bacteria</taxon>
        <taxon>Pseudomonadati</taxon>
        <taxon>Pseudomonadota</taxon>
        <taxon>Alphaproteobacteria</taxon>
        <taxon>Acetobacterales</taxon>
        <taxon>Roseomonadaceae</taxon>
        <taxon>Caldovatus</taxon>
    </lineage>
</organism>
<evidence type="ECO:0000313" key="2">
    <source>
        <dbReference type="EMBL" id="GGG38018.1"/>
    </source>
</evidence>
<keyword evidence="1" id="KW-1133">Transmembrane helix</keyword>